<dbReference type="AlphaFoldDB" id="A0AAV7G7T5"/>
<protein>
    <submittedName>
        <fullName evidence="1">Uncharacterized protein</fullName>
    </submittedName>
</protein>
<accession>A0AAV7G7T5</accession>
<proteinExistence type="predicted"/>
<dbReference type="EMBL" id="JAGFBR010000017">
    <property type="protein sequence ID" value="KAH0451868.1"/>
    <property type="molecule type" value="Genomic_DNA"/>
</dbReference>
<comment type="caution">
    <text evidence="1">The sequence shown here is derived from an EMBL/GenBank/DDBJ whole genome shotgun (WGS) entry which is preliminary data.</text>
</comment>
<sequence length="75" mass="8688">MAHSGHRSFNTVRRPECVINNRNAIDQFRTIRIWTRICFIHHGIGALSSRLRALFSYKDGEKRTSIDRASIGFDL</sequence>
<dbReference type="Proteomes" id="UP000775213">
    <property type="component" value="Unassembled WGS sequence"/>
</dbReference>
<name>A0AAV7G7T5_DENCH</name>
<organism evidence="1 2">
    <name type="scientific">Dendrobium chrysotoxum</name>
    <name type="common">Orchid</name>
    <dbReference type="NCBI Taxonomy" id="161865"/>
    <lineage>
        <taxon>Eukaryota</taxon>
        <taxon>Viridiplantae</taxon>
        <taxon>Streptophyta</taxon>
        <taxon>Embryophyta</taxon>
        <taxon>Tracheophyta</taxon>
        <taxon>Spermatophyta</taxon>
        <taxon>Magnoliopsida</taxon>
        <taxon>Liliopsida</taxon>
        <taxon>Asparagales</taxon>
        <taxon>Orchidaceae</taxon>
        <taxon>Epidendroideae</taxon>
        <taxon>Malaxideae</taxon>
        <taxon>Dendrobiinae</taxon>
        <taxon>Dendrobium</taxon>
    </lineage>
</organism>
<evidence type="ECO:0000313" key="1">
    <source>
        <dbReference type="EMBL" id="KAH0451868.1"/>
    </source>
</evidence>
<reference evidence="1 2" key="1">
    <citation type="journal article" date="2021" name="Hortic Res">
        <title>Chromosome-scale assembly of the Dendrobium chrysotoxum genome enhances the understanding of orchid evolution.</title>
        <authorList>
            <person name="Zhang Y."/>
            <person name="Zhang G.Q."/>
            <person name="Zhang D."/>
            <person name="Liu X.D."/>
            <person name="Xu X.Y."/>
            <person name="Sun W.H."/>
            <person name="Yu X."/>
            <person name="Zhu X."/>
            <person name="Wang Z.W."/>
            <person name="Zhao X."/>
            <person name="Zhong W.Y."/>
            <person name="Chen H."/>
            <person name="Yin W.L."/>
            <person name="Huang T."/>
            <person name="Niu S.C."/>
            <person name="Liu Z.J."/>
        </authorList>
    </citation>
    <scope>NUCLEOTIDE SEQUENCE [LARGE SCALE GENOMIC DNA]</scope>
    <source>
        <strain evidence="1">Lindl</strain>
    </source>
</reference>
<keyword evidence="2" id="KW-1185">Reference proteome</keyword>
<gene>
    <name evidence="1" type="ORF">IEQ34_019167</name>
</gene>
<evidence type="ECO:0000313" key="2">
    <source>
        <dbReference type="Proteomes" id="UP000775213"/>
    </source>
</evidence>